<name>A0A401LA75_9FIRM</name>
<comment type="similarity">
    <text evidence="1">Belongs to the LysR transcriptional regulatory family.</text>
</comment>
<dbReference type="PANTHER" id="PTHR30126">
    <property type="entry name" value="HTH-TYPE TRANSCRIPTIONAL REGULATOR"/>
    <property type="match status" value="1"/>
</dbReference>
<dbReference type="InterPro" id="IPR036388">
    <property type="entry name" value="WH-like_DNA-bd_sf"/>
</dbReference>
<dbReference type="OrthoDB" id="119203at2"/>
<evidence type="ECO:0000256" key="2">
    <source>
        <dbReference type="ARBA" id="ARBA00023015"/>
    </source>
</evidence>
<keyword evidence="7" id="KW-1185">Reference proteome</keyword>
<dbReference type="AlphaFoldDB" id="A0A401LA75"/>
<evidence type="ECO:0000256" key="4">
    <source>
        <dbReference type="ARBA" id="ARBA00023163"/>
    </source>
</evidence>
<reference evidence="6 7" key="1">
    <citation type="submission" date="2018-10" db="EMBL/GenBank/DDBJ databases">
        <title>Draft Genome Sequence of Anaerotignum sp. KCTC 15736.</title>
        <authorList>
            <person name="Choi S.H."/>
            <person name="Kim J.S."/>
            <person name="Kang S.W."/>
            <person name="Lee J.S."/>
            <person name="Park S.H."/>
        </authorList>
    </citation>
    <scope>NUCLEOTIDE SEQUENCE [LARGE SCALE GENOMIC DNA]</scope>
    <source>
        <strain evidence="6 7">KCTC 15736</strain>
    </source>
</reference>
<dbReference type="Gene3D" id="3.40.190.10">
    <property type="entry name" value="Periplasmic binding protein-like II"/>
    <property type="match status" value="2"/>
</dbReference>
<evidence type="ECO:0000313" key="6">
    <source>
        <dbReference type="EMBL" id="GCB28419.1"/>
    </source>
</evidence>
<dbReference type="EMBL" id="BHVZ01000001">
    <property type="protein sequence ID" value="GCB28419.1"/>
    <property type="molecule type" value="Genomic_DNA"/>
</dbReference>
<dbReference type="PRINTS" id="PR00039">
    <property type="entry name" value="HTHLYSR"/>
</dbReference>
<evidence type="ECO:0000256" key="1">
    <source>
        <dbReference type="ARBA" id="ARBA00009437"/>
    </source>
</evidence>
<sequence>MEVRNLITFLKIIETGSFSKAAEQLTYSQSTVTVQIQQLEEEIGVQLFDRIGKKIYVTEKGHELEAYAQQIIALTQQAAAIGGEEQELQGTLRLACLDSPFTAVLPDILREYHCAHPKVDIIVKTADNVFFAERMLSQNEVDLAFVVHDQRRTKNFIKTILKEAHYVFVAAPTRPLTKKPVVTLAEIAENDVIITNQQFYFSDMSNEYTKNTLAYLIKPRFDLWNPIAAMELAKLDCGIALLASYLVEDAVKKGELCTLNVPELDFTVWLQVLRHEQKAVTPQMSAFYKLLREYYKK</sequence>
<evidence type="ECO:0000313" key="7">
    <source>
        <dbReference type="Proteomes" id="UP000287361"/>
    </source>
</evidence>
<dbReference type="InterPro" id="IPR005119">
    <property type="entry name" value="LysR_subst-bd"/>
</dbReference>
<keyword evidence="4" id="KW-0804">Transcription</keyword>
<dbReference type="GeneID" id="86193087"/>
<dbReference type="SUPFAM" id="SSF53850">
    <property type="entry name" value="Periplasmic binding protein-like II"/>
    <property type="match status" value="1"/>
</dbReference>
<dbReference type="RefSeq" id="WP_016407673.1">
    <property type="nucleotide sequence ID" value="NZ_DAVZTY010000003.1"/>
</dbReference>
<dbReference type="PROSITE" id="PS50931">
    <property type="entry name" value="HTH_LYSR"/>
    <property type="match status" value="1"/>
</dbReference>
<feature type="domain" description="HTH lysR-type" evidence="5">
    <location>
        <begin position="1"/>
        <end position="58"/>
    </location>
</feature>
<dbReference type="PANTHER" id="PTHR30126:SF100">
    <property type="entry name" value="LYSR-FAMILY TRANSCRIPTIONAL REGULATOR"/>
    <property type="match status" value="1"/>
</dbReference>
<protein>
    <submittedName>
        <fullName evidence="6">LysR family transcriptional regulator</fullName>
    </submittedName>
</protein>
<keyword evidence="2" id="KW-0805">Transcription regulation</keyword>
<accession>A0A401LA75</accession>
<dbReference type="CDD" id="cd05466">
    <property type="entry name" value="PBP2_LTTR_substrate"/>
    <property type="match status" value="1"/>
</dbReference>
<dbReference type="Gene3D" id="1.10.10.10">
    <property type="entry name" value="Winged helix-like DNA-binding domain superfamily/Winged helix DNA-binding domain"/>
    <property type="match status" value="1"/>
</dbReference>
<organism evidence="6 7">
    <name type="scientific">Anaerotignum faecicola</name>
    <dbReference type="NCBI Taxonomy" id="2358141"/>
    <lineage>
        <taxon>Bacteria</taxon>
        <taxon>Bacillati</taxon>
        <taxon>Bacillota</taxon>
        <taxon>Clostridia</taxon>
        <taxon>Lachnospirales</taxon>
        <taxon>Anaerotignaceae</taxon>
        <taxon>Anaerotignum</taxon>
    </lineage>
</organism>
<dbReference type="GO" id="GO:0000976">
    <property type="term" value="F:transcription cis-regulatory region binding"/>
    <property type="evidence" value="ECO:0007669"/>
    <property type="project" value="TreeGrafter"/>
</dbReference>
<dbReference type="FunFam" id="1.10.10.10:FF:000001">
    <property type="entry name" value="LysR family transcriptional regulator"/>
    <property type="match status" value="1"/>
</dbReference>
<evidence type="ECO:0000259" key="5">
    <source>
        <dbReference type="PROSITE" id="PS50931"/>
    </source>
</evidence>
<gene>
    <name evidence="6" type="ORF">KGMB03357_00800</name>
</gene>
<dbReference type="Pfam" id="PF00126">
    <property type="entry name" value="HTH_1"/>
    <property type="match status" value="1"/>
</dbReference>
<dbReference type="Pfam" id="PF03466">
    <property type="entry name" value="LysR_substrate"/>
    <property type="match status" value="1"/>
</dbReference>
<comment type="caution">
    <text evidence="6">The sequence shown here is derived from an EMBL/GenBank/DDBJ whole genome shotgun (WGS) entry which is preliminary data.</text>
</comment>
<dbReference type="SUPFAM" id="SSF46785">
    <property type="entry name" value="Winged helix' DNA-binding domain"/>
    <property type="match status" value="1"/>
</dbReference>
<evidence type="ECO:0000256" key="3">
    <source>
        <dbReference type="ARBA" id="ARBA00023125"/>
    </source>
</evidence>
<dbReference type="InterPro" id="IPR036390">
    <property type="entry name" value="WH_DNA-bd_sf"/>
</dbReference>
<dbReference type="InterPro" id="IPR000847">
    <property type="entry name" value="LysR_HTH_N"/>
</dbReference>
<dbReference type="GO" id="GO:0003700">
    <property type="term" value="F:DNA-binding transcription factor activity"/>
    <property type="evidence" value="ECO:0007669"/>
    <property type="project" value="InterPro"/>
</dbReference>
<keyword evidence="3" id="KW-0238">DNA-binding</keyword>
<proteinExistence type="inferred from homology"/>
<dbReference type="Proteomes" id="UP000287361">
    <property type="component" value="Unassembled WGS sequence"/>
</dbReference>